<organism evidence="1 2">
    <name type="scientific">Araneus ventricosus</name>
    <name type="common">Orbweaver spider</name>
    <name type="synonym">Epeira ventricosa</name>
    <dbReference type="NCBI Taxonomy" id="182803"/>
    <lineage>
        <taxon>Eukaryota</taxon>
        <taxon>Metazoa</taxon>
        <taxon>Ecdysozoa</taxon>
        <taxon>Arthropoda</taxon>
        <taxon>Chelicerata</taxon>
        <taxon>Arachnida</taxon>
        <taxon>Araneae</taxon>
        <taxon>Araneomorphae</taxon>
        <taxon>Entelegynae</taxon>
        <taxon>Araneoidea</taxon>
        <taxon>Araneidae</taxon>
        <taxon>Araneus</taxon>
    </lineage>
</organism>
<accession>A0A4Y2F7Z4</accession>
<evidence type="ECO:0000313" key="2">
    <source>
        <dbReference type="Proteomes" id="UP000499080"/>
    </source>
</evidence>
<evidence type="ECO:0000313" key="1">
    <source>
        <dbReference type="EMBL" id="GBM36586.1"/>
    </source>
</evidence>
<reference evidence="1 2" key="1">
    <citation type="journal article" date="2019" name="Sci. Rep.">
        <title>Orb-weaving spider Araneus ventricosus genome elucidates the spidroin gene catalogue.</title>
        <authorList>
            <person name="Kono N."/>
            <person name="Nakamura H."/>
            <person name="Ohtoshi R."/>
            <person name="Moran D.A.P."/>
            <person name="Shinohara A."/>
            <person name="Yoshida Y."/>
            <person name="Fujiwara M."/>
            <person name="Mori M."/>
            <person name="Tomita M."/>
            <person name="Arakawa K."/>
        </authorList>
    </citation>
    <scope>NUCLEOTIDE SEQUENCE [LARGE SCALE GENOMIC DNA]</scope>
</reference>
<comment type="caution">
    <text evidence="1">The sequence shown here is derived from an EMBL/GenBank/DDBJ whole genome shotgun (WGS) entry which is preliminary data.</text>
</comment>
<name>A0A4Y2F7Z4_ARAVE</name>
<dbReference type="EMBL" id="BGPR01000815">
    <property type="protein sequence ID" value="GBM36586.1"/>
    <property type="molecule type" value="Genomic_DNA"/>
</dbReference>
<keyword evidence="2" id="KW-1185">Reference proteome</keyword>
<sequence>MFDVSKEMDGVRSGQQGESVPELLNSILLAQNTLQSFCDMFSISYSIENIEQHRRDIVQYFCAAGEKANGCKHEESPINRTPSTASMTTRCSFLMYTAGSAAMLTF</sequence>
<dbReference type="Proteomes" id="UP000499080">
    <property type="component" value="Unassembled WGS sequence"/>
</dbReference>
<dbReference type="AlphaFoldDB" id="A0A4Y2F7Z4"/>
<protein>
    <submittedName>
        <fullName evidence="1">Uncharacterized protein</fullName>
    </submittedName>
</protein>
<proteinExistence type="predicted"/>
<gene>
    <name evidence="1" type="ORF">AVEN_162025_1</name>
</gene>